<dbReference type="EMBL" id="JACHVB010000035">
    <property type="protein sequence ID" value="MBC2595266.1"/>
    <property type="molecule type" value="Genomic_DNA"/>
</dbReference>
<gene>
    <name evidence="3" type="ORF">H5P28_13440</name>
</gene>
<keyword evidence="4" id="KW-1185">Reference proteome</keyword>
<dbReference type="Proteomes" id="UP000546464">
    <property type="component" value="Unassembled WGS sequence"/>
</dbReference>
<feature type="chain" id="PRO_5032348403" evidence="1">
    <location>
        <begin position="24"/>
        <end position="279"/>
    </location>
</feature>
<organism evidence="3 4">
    <name type="scientific">Ruficoccus amylovorans</name>
    <dbReference type="NCBI Taxonomy" id="1804625"/>
    <lineage>
        <taxon>Bacteria</taxon>
        <taxon>Pseudomonadati</taxon>
        <taxon>Verrucomicrobiota</taxon>
        <taxon>Opitutia</taxon>
        <taxon>Puniceicoccales</taxon>
        <taxon>Cerasicoccaceae</taxon>
        <taxon>Ruficoccus</taxon>
    </lineage>
</organism>
<dbReference type="Pfam" id="PF07589">
    <property type="entry name" value="PEP-CTERM"/>
    <property type="match status" value="1"/>
</dbReference>
<name>A0A842HI52_9BACT</name>
<evidence type="ECO:0000256" key="1">
    <source>
        <dbReference type="SAM" id="SignalP"/>
    </source>
</evidence>
<keyword evidence="1" id="KW-0732">Signal</keyword>
<dbReference type="RefSeq" id="WP_185676221.1">
    <property type="nucleotide sequence ID" value="NZ_JACHVB010000035.1"/>
</dbReference>
<dbReference type="NCBIfam" id="TIGR02595">
    <property type="entry name" value="PEP_CTERM"/>
    <property type="match status" value="1"/>
</dbReference>
<dbReference type="AlphaFoldDB" id="A0A842HI52"/>
<comment type="caution">
    <text evidence="3">The sequence shown here is derived from an EMBL/GenBank/DDBJ whole genome shotgun (WGS) entry which is preliminary data.</text>
</comment>
<accession>A0A842HI52</accession>
<evidence type="ECO:0000259" key="2">
    <source>
        <dbReference type="Pfam" id="PF07589"/>
    </source>
</evidence>
<evidence type="ECO:0000313" key="3">
    <source>
        <dbReference type="EMBL" id="MBC2595266.1"/>
    </source>
</evidence>
<evidence type="ECO:0000313" key="4">
    <source>
        <dbReference type="Proteomes" id="UP000546464"/>
    </source>
</evidence>
<dbReference type="InterPro" id="IPR013424">
    <property type="entry name" value="Ice-binding_C"/>
</dbReference>
<reference evidence="3 4" key="1">
    <citation type="submission" date="2020-07" db="EMBL/GenBank/DDBJ databases">
        <authorList>
            <person name="Feng X."/>
        </authorList>
    </citation>
    <scope>NUCLEOTIDE SEQUENCE [LARGE SCALE GENOMIC DNA]</scope>
    <source>
        <strain evidence="3 4">JCM31066</strain>
    </source>
</reference>
<protein>
    <submittedName>
        <fullName evidence="3">PEP-CTERM sorting domain-containing protein</fullName>
    </submittedName>
</protein>
<feature type="signal peptide" evidence="1">
    <location>
        <begin position="1"/>
        <end position="23"/>
    </location>
</feature>
<sequence>MKSCKWFTLLASFACGAATMSYGAINTATGFETPDTGVSNNAQLSGLTASYGSFDGADVGLSAWEKFSSPTFSGLAAQYTAGGMGLNATLSQSNSGAGLSDELSGTSNTGLIDVGGTNYYGRLVTGGYDFTIDGVADYGISSITLQIKHTPFFDAEFNPMIAFDAELSYGGITLSPDSITEGANLGNFSDAIGMSMNNGYYEYTWSNLNIGALEAFLIDFSSLEDQLGFGFSVDTIALQVTSNAVPEPSTWALMISGAVFAFVALRRRAAQSKAAALAA</sequence>
<feature type="domain" description="Ice-binding protein C-terminal" evidence="2">
    <location>
        <begin position="244"/>
        <end position="268"/>
    </location>
</feature>
<proteinExistence type="predicted"/>